<dbReference type="EMBL" id="JACKVH010000012">
    <property type="protein sequence ID" value="MCV7378372.1"/>
    <property type="molecule type" value="Genomic_DNA"/>
</dbReference>
<dbReference type="PANTHER" id="PTHR24221:SF654">
    <property type="entry name" value="ATP-BINDING CASSETTE SUB-FAMILY B MEMBER 6"/>
    <property type="match status" value="1"/>
</dbReference>
<evidence type="ECO:0000256" key="12">
    <source>
        <dbReference type="ARBA" id="ARBA00066052"/>
    </source>
</evidence>
<keyword evidence="5 14" id="KW-0812">Transmembrane</keyword>
<evidence type="ECO:0000256" key="5">
    <source>
        <dbReference type="ARBA" id="ARBA00022692"/>
    </source>
</evidence>
<dbReference type="InterPro" id="IPR039421">
    <property type="entry name" value="Type_1_exporter"/>
</dbReference>
<keyword evidence="10 14" id="KW-0472">Membrane</keyword>
<dbReference type="SMART" id="SM00382">
    <property type="entry name" value="AAA"/>
    <property type="match status" value="1"/>
</dbReference>
<evidence type="ECO:0000256" key="3">
    <source>
        <dbReference type="ARBA" id="ARBA00022475"/>
    </source>
</evidence>
<keyword evidence="6" id="KW-0547">Nucleotide-binding</keyword>
<feature type="transmembrane region" description="Helical" evidence="14">
    <location>
        <begin position="58"/>
        <end position="76"/>
    </location>
</feature>
<comment type="caution">
    <text evidence="17">The sequence shown here is derived from an EMBL/GenBank/DDBJ whole genome shotgun (WGS) entry which is preliminary data.</text>
</comment>
<evidence type="ECO:0000259" key="16">
    <source>
        <dbReference type="PROSITE" id="PS50929"/>
    </source>
</evidence>
<dbReference type="GO" id="GO:0016887">
    <property type="term" value="F:ATP hydrolysis activity"/>
    <property type="evidence" value="ECO:0007669"/>
    <property type="project" value="InterPro"/>
</dbReference>
<organism evidence="17 18">
    <name type="scientific">Mycobacterium alsense</name>
    <dbReference type="NCBI Taxonomy" id="324058"/>
    <lineage>
        <taxon>Bacteria</taxon>
        <taxon>Bacillati</taxon>
        <taxon>Actinomycetota</taxon>
        <taxon>Actinomycetes</taxon>
        <taxon>Mycobacteriales</taxon>
        <taxon>Mycobacteriaceae</taxon>
        <taxon>Mycobacterium</taxon>
    </lineage>
</organism>
<evidence type="ECO:0000256" key="7">
    <source>
        <dbReference type="ARBA" id="ARBA00022840"/>
    </source>
</evidence>
<feature type="domain" description="ABC transmembrane type-1" evidence="16">
    <location>
        <begin position="22"/>
        <end position="304"/>
    </location>
</feature>
<feature type="transmembrane region" description="Helical" evidence="14">
    <location>
        <begin position="161"/>
        <end position="180"/>
    </location>
</feature>
<evidence type="ECO:0000256" key="11">
    <source>
        <dbReference type="ARBA" id="ARBA00023455"/>
    </source>
</evidence>
<comment type="similarity">
    <text evidence="11">Belongs to the ABC transporter superfamily. Siderophore-Fe(3+) uptake transporter (SIUT) (TC 3.A.1.21) family.</text>
</comment>
<feature type="domain" description="ABC transporter" evidence="15">
    <location>
        <begin position="336"/>
        <end position="570"/>
    </location>
</feature>
<comment type="subunit">
    <text evidence="12">Forms a heterodimer with IrtA.</text>
</comment>
<dbReference type="AlphaFoldDB" id="A0AA42BY61"/>
<comment type="subcellular location">
    <subcellularLocation>
        <location evidence="1">Cell inner membrane</location>
        <topology evidence="1">Multi-pass membrane protein</topology>
    </subcellularLocation>
</comment>
<dbReference type="Proteomes" id="UP001141650">
    <property type="component" value="Unassembled WGS sequence"/>
</dbReference>
<protein>
    <recommendedName>
        <fullName evidence="13">Mycobactin import ATP-binding/permease protein IrtB</fullName>
    </recommendedName>
</protein>
<dbReference type="Pfam" id="PF00005">
    <property type="entry name" value="ABC_tran"/>
    <property type="match status" value="1"/>
</dbReference>
<feature type="transmembrane region" description="Helical" evidence="14">
    <location>
        <begin position="20"/>
        <end position="46"/>
    </location>
</feature>
<keyword evidence="2" id="KW-0813">Transport</keyword>
<dbReference type="PANTHER" id="PTHR24221">
    <property type="entry name" value="ATP-BINDING CASSETTE SUB-FAMILY B"/>
    <property type="match status" value="1"/>
</dbReference>
<dbReference type="Gene3D" id="1.20.1560.10">
    <property type="entry name" value="ABC transporter type 1, transmembrane domain"/>
    <property type="match status" value="1"/>
</dbReference>
<feature type="transmembrane region" description="Helical" evidence="14">
    <location>
        <begin position="136"/>
        <end position="155"/>
    </location>
</feature>
<evidence type="ECO:0000256" key="4">
    <source>
        <dbReference type="ARBA" id="ARBA00022519"/>
    </source>
</evidence>
<dbReference type="RefSeq" id="WP_211284713.1">
    <property type="nucleotide sequence ID" value="NZ_JACKVH010000012.1"/>
</dbReference>
<dbReference type="InterPro" id="IPR003439">
    <property type="entry name" value="ABC_transporter-like_ATP-bd"/>
</dbReference>
<evidence type="ECO:0000256" key="6">
    <source>
        <dbReference type="ARBA" id="ARBA00022741"/>
    </source>
</evidence>
<feature type="transmembrane region" description="Helical" evidence="14">
    <location>
        <begin position="244"/>
        <end position="268"/>
    </location>
</feature>
<dbReference type="GO" id="GO:0140359">
    <property type="term" value="F:ABC-type transporter activity"/>
    <property type="evidence" value="ECO:0007669"/>
    <property type="project" value="InterPro"/>
</dbReference>
<reference evidence="17" key="1">
    <citation type="submission" date="2020-07" db="EMBL/GenBank/DDBJ databases">
        <authorList>
            <person name="Pettersson B.M.F."/>
            <person name="Behra P.R.K."/>
            <person name="Ramesh M."/>
            <person name="Das S."/>
            <person name="Dasgupta S."/>
            <person name="Kirsebom L.A."/>
        </authorList>
    </citation>
    <scope>NUCLEOTIDE SEQUENCE</scope>
    <source>
        <strain evidence="17">CCUG 55640</strain>
    </source>
</reference>
<dbReference type="PROSITE" id="PS50929">
    <property type="entry name" value="ABC_TM1F"/>
    <property type="match status" value="1"/>
</dbReference>
<dbReference type="InterPro" id="IPR036640">
    <property type="entry name" value="ABC1_TM_sf"/>
</dbReference>
<evidence type="ECO:0000313" key="17">
    <source>
        <dbReference type="EMBL" id="MCV7378372.1"/>
    </source>
</evidence>
<evidence type="ECO:0000256" key="9">
    <source>
        <dbReference type="ARBA" id="ARBA00022989"/>
    </source>
</evidence>
<dbReference type="InterPro" id="IPR017871">
    <property type="entry name" value="ABC_transporter-like_CS"/>
</dbReference>
<keyword evidence="3" id="KW-1003">Cell membrane</keyword>
<proteinExistence type="inferred from homology"/>
<gene>
    <name evidence="17" type="ORF">H7K38_06860</name>
</gene>
<evidence type="ECO:0000256" key="8">
    <source>
        <dbReference type="ARBA" id="ARBA00022967"/>
    </source>
</evidence>
<sequence length="580" mass="62525">MSIIIRYLSALLDDRGRRRLRAMLALQAAQGVLQGLGFLFVIPLLAALIERPASWGQVWFWIAAIAVTVSLHHGLLTRSTSLGYLIGTDLLTGFHTRIGNHLATLPLGWFGAVRTGPVGRLITKDAVDVADFPAHLLRHVVVGVSAPATLIVGSYAGDWRIGIALTLGALLCAAALRLYMLVVHRNDAQYDHDIGATASRIVEYARLQPTLRAYGVLTHRQLGTLEESLARQQRSQSRLTIRGAWGLIGCFGTMQLVVTAIIAFTVALTLKGELALPTMIGLLIITLRMIDPISQLGDLAGHVQVTADAIVRVRDLLAVPALPEPDREIAPASADIELRGVRFGYGDGDAVIKGVDAIIPSGRLTAIVGPSGSGKTTLLRLISRFFDVDDGSIALGGYDLRELGTSTVAHLTAQVFDDAYLFDGTIAENLRMADPDTEESELHRVAAVARLDEVIDRLPDGWDTRVGEAGSILSGGERQRVAIARALLKNAPVVLLDEATAALDAVNEAAVSAAIHELARDRTVVVVAHRLSTVIDADQILVLDNGRITARGRHDQLVTAGGTYARFWQERLRARGWQLR</sequence>
<dbReference type="Gene3D" id="3.40.50.300">
    <property type="entry name" value="P-loop containing nucleotide triphosphate hydrolases"/>
    <property type="match status" value="1"/>
</dbReference>
<evidence type="ECO:0000256" key="13">
    <source>
        <dbReference type="ARBA" id="ARBA00070320"/>
    </source>
</evidence>
<keyword evidence="9 14" id="KW-1133">Transmembrane helix</keyword>
<evidence type="ECO:0000256" key="1">
    <source>
        <dbReference type="ARBA" id="ARBA00004429"/>
    </source>
</evidence>
<evidence type="ECO:0000256" key="14">
    <source>
        <dbReference type="SAM" id="Phobius"/>
    </source>
</evidence>
<reference evidence="17" key="2">
    <citation type="journal article" date="2022" name="BMC Genomics">
        <title>Comparative genome analysis of mycobacteria focusing on tRNA and non-coding RNA.</title>
        <authorList>
            <person name="Behra P.R.K."/>
            <person name="Pettersson B.M.F."/>
            <person name="Ramesh M."/>
            <person name="Das S."/>
            <person name="Dasgupta S."/>
            <person name="Kirsebom L.A."/>
        </authorList>
    </citation>
    <scope>NUCLEOTIDE SEQUENCE</scope>
    <source>
        <strain evidence="17">CCUG 55640</strain>
    </source>
</reference>
<dbReference type="GO" id="GO:0005524">
    <property type="term" value="F:ATP binding"/>
    <property type="evidence" value="ECO:0007669"/>
    <property type="project" value="UniProtKB-KW"/>
</dbReference>
<accession>A0AA42BY61</accession>
<dbReference type="InterPro" id="IPR027417">
    <property type="entry name" value="P-loop_NTPase"/>
</dbReference>
<evidence type="ECO:0000259" key="15">
    <source>
        <dbReference type="PROSITE" id="PS50893"/>
    </source>
</evidence>
<dbReference type="GO" id="GO:0005886">
    <property type="term" value="C:plasma membrane"/>
    <property type="evidence" value="ECO:0007669"/>
    <property type="project" value="UniProtKB-SubCell"/>
</dbReference>
<dbReference type="PROSITE" id="PS00211">
    <property type="entry name" value="ABC_TRANSPORTER_1"/>
    <property type="match status" value="1"/>
</dbReference>
<dbReference type="FunFam" id="3.40.50.300:FF:000221">
    <property type="entry name" value="Multidrug ABC transporter ATP-binding protein"/>
    <property type="match status" value="1"/>
</dbReference>
<dbReference type="GO" id="GO:0034040">
    <property type="term" value="F:ATPase-coupled lipid transmembrane transporter activity"/>
    <property type="evidence" value="ECO:0007669"/>
    <property type="project" value="TreeGrafter"/>
</dbReference>
<keyword evidence="8" id="KW-1278">Translocase</keyword>
<dbReference type="PROSITE" id="PS50893">
    <property type="entry name" value="ABC_TRANSPORTER_2"/>
    <property type="match status" value="1"/>
</dbReference>
<name>A0AA42BY61_9MYCO</name>
<keyword evidence="7 17" id="KW-0067">ATP-binding</keyword>
<dbReference type="SUPFAM" id="SSF52540">
    <property type="entry name" value="P-loop containing nucleoside triphosphate hydrolases"/>
    <property type="match status" value="1"/>
</dbReference>
<keyword evidence="4" id="KW-0997">Cell inner membrane</keyword>
<evidence type="ECO:0000256" key="10">
    <source>
        <dbReference type="ARBA" id="ARBA00023136"/>
    </source>
</evidence>
<dbReference type="InterPro" id="IPR011527">
    <property type="entry name" value="ABC1_TM_dom"/>
</dbReference>
<dbReference type="SUPFAM" id="SSF90123">
    <property type="entry name" value="ABC transporter transmembrane region"/>
    <property type="match status" value="1"/>
</dbReference>
<evidence type="ECO:0000256" key="2">
    <source>
        <dbReference type="ARBA" id="ARBA00022448"/>
    </source>
</evidence>
<dbReference type="InterPro" id="IPR003593">
    <property type="entry name" value="AAA+_ATPase"/>
</dbReference>
<evidence type="ECO:0000313" key="18">
    <source>
        <dbReference type="Proteomes" id="UP001141650"/>
    </source>
</evidence>